<dbReference type="PANTHER" id="PTHR21666:SF263">
    <property type="entry name" value="MUREIN HYDROLASE ACTIVATOR NLPD"/>
    <property type="match status" value="1"/>
</dbReference>
<dbReference type="InterPro" id="IPR011055">
    <property type="entry name" value="Dup_hybrid_motif"/>
</dbReference>
<dbReference type="InterPro" id="IPR018392">
    <property type="entry name" value="LysM"/>
</dbReference>
<organism evidence="3 4">
    <name type="scientific">Nitrosomonas supralitoralis</name>
    <dbReference type="NCBI Taxonomy" id="2116706"/>
    <lineage>
        <taxon>Bacteria</taxon>
        <taxon>Pseudomonadati</taxon>
        <taxon>Pseudomonadota</taxon>
        <taxon>Betaproteobacteria</taxon>
        <taxon>Nitrosomonadales</taxon>
        <taxon>Nitrosomonadaceae</taxon>
        <taxon>Nitrosomonas</taxon>
    </lineage>
</organism>
<feature type="domain" description="LysM" evidence="2">
    <location>
        <begin position="81"/>
        <end position="125"/>
    </location>
</feature>
<reference evidence="3 4" key="1">
    <citation type="submission" date="2018-03" db="EMBL/GenBank/DDBJ databases">
        <title>Draft genome of Nitrosomonas supralitoralis APG5.</title>
        <authorList>
            <person name="Urakawa H."/>
            <person name="Lopez J.V."/>
        </authorList>
    </citation>
    <scope>NUCLEOTIDE SEQUENCE [LARGE SCALE GENOMIC DNA]</scope>
    <source>
        <strain evidence="3 4">APG5</strain>
    </source>
</reference>
<accession>A0A2P7NVB3</accession>
<dbReference type="PROSITE" id="PS51782">
    <property type="entry name" value="LYSM"/>
    <property type="match status" value="1"/>
</dbReference>
<name>A0A2P7NVB3_9PROT</name>
<dbReference type="InterPro" id="IPR016047">
    <property type="entry name" value="M23ase_b-sheet_dom"/>
</dbReference>
<comment type="caution">
    <text evidence="3">The sequence shown here is derived from an EMBL/GenBank/DDBJ whole genome shotgun (WGS) entry which is preliminary data.</text>
</comment>
<dbReference type="SUPFAM" id="SSF51261">
    <property type="entry name" value="Duplicated hybrid motif"/>
    <property type="match status" value="1"/>
</dbReference>
<dbReference type="InterPro" id="IPR050570">
    <property type="entry name" value="Cell_wall_metabolism_enzyme"/>
</dbReference>
<comment type="similarity">
    <text evidence="1">Belongs to the E.coli NlpD/Haemophilus LppB family.</text>
</comment>
<dbReference type="GO" id="GO:0004222">
    <property type="term" value="F:metalloendopeptidase activity"/>
    <property type="evidence" value="ECO:0007669"/>
    <property type="project" value="TreeGrafter"/>
</dbReference>
<dbReference type="CDD" id="cd00118">
    <property type="entry name" value="LysM"/>
    <property type="match status" value="1"/>
</dbReference>
<evidence type="ECO:0000313" key="4">
    <source>
        <dbReference type="Proteomes" id="UP000241912"/>
    </source>
</evidence>
<dbReference type="Pfam" id="PF01551">
    <property type="entry name" value="Peptidase_M23"/>
    <property type="match status" value="1"/>
</dbReference>
<dbReference type="Gene3D" id="2.70.70.10">
    <property type="entry name" value="Glucose Permease (Domain IIA)"/>
    <property type="match status" value="1"/>
</dbReference>
<gene>
    <name evidence="3" type="ORF">C7H79_08275</name>
</gene>
<dbReference type="Pfam" id="PF01476">
    <property type="entry name" value="LysM"/>
    <property type="match status" value="1"/>
</dbReference>
<dbReference type="EMBL" id="PXXU01000021">
    <property type="protein sequence ID" value="PSJ17379.1"/>
    <property type="molecule type" value="Genomic_DNA"/>
</dbReference>
<keyword evidence="4" id="KW-1185">Reference proteome</keyword>
<dbReference type="PANTHER" id="PTHR21666">
    <property type="entry name" value="PEPTIDASE-RELATED"/>
    <property type="match status" value="1"/>
</dbReference>
<dbReference type="RefSeq" id="WP_106706814.1">
    <property type="nucleotide sequence ID" value="NZ_PXXU01000021.1"/>
</dbReference>
<evidence type="ECO:0000259" key="2">
    <source>
        <dbReference type="PROSITE" id="PS51782"/>
    </source>
</evidence>
<protein>
    <submittedName>
        <fullName evidence="3">Peptidase M23</fullName>
    </submittedName>
</protein>
<proteinExistence type="inferred from homology"/>
<dbReference type="GO" id="GO:0032153">
    <property type="term" value="C:cell division site"/>
    <property type="evidence" value="ECO:0007669"/>
    <property type="project" value="TreeGrafter"/>
</dbReference>
<dbReference type="CDD" id="cd12797">
    <property type="entry name" value="M23_peptidase"/>
    <property type="match status" value="1"/>
</dbReference>
<evidence type="ECO:0000256" key="1">
    <source>
        <dbReference type="ARBA" id="ARBA00038420"/>
    </source>
</evidence>
<dbReference type="AlphaFoldDB" id="A0A2P7NVB3"/>
<dbReference type="Proteomes" id="UP000241912">
    <property type="component" value="Unassembled WGS sequence"/>
</dbReference>
<dbReference type="SMART" id="SM00257">
    <property type="entry name" value="LysM"/>
    <property type="match status" value="1"/>
</dbReference>
<sequence>MTNLAMIRLINIDSCNCIVKLFIFIARKLKPLTCNFYLLLATYLFLLGCSTTQPPVPVVDRAKVDSSVPARSNESNNLDGQYYIVQQGDTLYGIARKNNIDYKKLAEWNEITDSNSIEPGQKISLFMPIRDSQPTLFALPQQPITTAIDPSVDSSDLATTVESNNSANVDKLKTNPKALKLPFSEQNVARLQNPTKSNSPSATRAFSATTANTKIETAPQPVALRSDRSASDSVAEWIWPTTGKLLSSFSKNSKGVKISGQAGQPILASAAGEVVYSGHGLRGYGNLIIIKHSNIFLSAYAHNSRLLVKEGESVTRGQKIAEMGKTDTDTTQLHFEIRKHGKPVDPLKYLPNES</sequence>
<dbReference type="GO" id="GO:0009279">
    <property type="term" value="C:cell outer membrane"/>
    <property type="evidence" value="ECO:0007669"/>
    <property type="project" value="TreeGrafter"/>
</dbReference>
<dbReference type="InterPro" id="IPR036779">
    <property type="entry name" value="LysM_dom_sf"/>
</dbReference>
<dbReference type="Gene3D" id="3.10.350.10">
    <property type="entry name" value="LysM domain"/>
    <property type="match status" value="1"/>
</dbReference>
<dbReference type="OrthoDB" id="9795421at2"/>
<evidence type="ECO:0000313" key="3">
    <source>
        <dbReference type="EMBL" id="PSJ17379.1"/>
    </source>
</evidence>